<name>A0A7Y0LW82_CELFI</name>
<keyword evidence="3" id="KW-1185">Reference proteome</keyword>
<dbReference type="PANTHER" id="PTHR12147">
    <property type="entry name" value="METALLOPEPTIDASE M28 FAMILY MEMBER"/>
    <property type="match status" value="1"/>
</dbReference>
<reference evidence="2 3" key="1">
    <citation type="submission" date="2020-04" db="EMBL/GenBank/DDBJ databases">
        <title>Sequencing and Assembly of C. fimi.</title>
        <authorList>
            <person name="Ramsey A.R."/>
        </authorList>
    </citation>
    <scope>NUCLEOTIDE SEQUENCE [LARGE SCALE GENOMIC DNA]</scope>
    <source>
        <strain evidence="2 3">SB</strain>
    </source>
</reference>
<dbReference type="PANTHER" id="PTHR12147:SF26">
    <property type="entry name" value="PEPTIDASE M28 DOMAIN-CONTAINING PROTEIN"/>
    <property type="match status" value="1"/>
</dbReference>
<gene>
    <name evidence="2" type="ORF">HIR71_03085</name>
</gene>
<proteinExistence type="predicted"/>
<evidence type="ECO:0000313" key="3">
    <source>
        <dbReference type="Proteomes" id="UP000562124"/>
    </source>
</evidence>
<evidence type="ECO:0000259" key="1">
    <source>
        <dbReference type="Pfam" id="PF04389"/>
    </source>
</evidence>
<dbReference type="EMBL" id="JABCJJ010000003">
    <property type="protein sequence ID" value="NMR19210.1"/>
    <property type="molecule type" value="Genomic_DNA"/>
</dbReference>
<protein>
    <submittedName>
        <fullName evidence="2">Zn-dependent exopeptidase M28</fullName>
    </submittedName>
</protein>
<dbReference type="InterPro" id="IPR045175">
    <property type="entry name" value="M28_fam"/>
</dbReference>
<dbReference type="SUPFAM" id="SSF53187">
    <property type="entry name" value="Zn-dependent exopeptidases"/>
    <property type="match status" value="1"/>
</dbReference>
<dbReference type="InterPro" id="IPR007484">
    <property type="entry name" value="Peptidase_M28"/>
</dbReference>
<feature type="domain" description="Peptidase M28" evidence="1">
    <location>
        <begin position="184"/>
        <end position="355"/>
    </location>
</feature>
<dbReference type="Gene3D" id="3.40.630.10">
    <property type="entry name" value="Zn peptidases"/>
    <property type="match status" value="1"/>
</dbReference>
<evidence type="ECO:0000313" key="2">
    <source>
        <dbReference type="EMBL" id="NMR19210.1"/>
    </source>
</evidence>
<dbReference type="GO" id="GO:0006508">
    <property type="term" value="P:proteolysis"/>
    <property type="evidence" value="ECO:0007669"/>
    <property type="project" value="InterPro"/>
</dbReference>
<dbReference type="AlphaFoldDB" id="A0A7Y0LW82"/>
<dbReference type="Pfam" id="PF04389">
    <property type="entry name" value="Peptidase_M28"/>
    <property type="match status" value="1"/>
</dbReference>
<sequence>MDLRSKALSELRSLVELGPRFHGTSGISAATDFLRGRLTALGLDVEGHQVRTDGWDPGATALVEVTDPIVRQLTCWPMLWSGASTGQIRATLRPHGVQGLWADSMKWHKFAAVVDGTVVAYLHARDGGPAAPQPLPIGSDESVPHLAIGRIDGLQISEWLADGHEVSVRLSAECAHGGQAVSENLTVTIPGRTDTGGVLVCGHYDTFWNTPGAYDNGSGTIALLLLAEQWMQQPPARPVTITFFTAEEWHLAGSRSMVAAASDEDLDRLDYVINLDGLGRGDFLEVFIGPEAFEETVVDRVRAFAGSTRERLEIISRFPPTYGTDHAAFYAAGVPSMHFTFNDLHRLHQPDDLPNDGIAANIAWTVPLVQELVETLERPSRTPARGISLPF</sequence>
<comment type="caution">
    <text evidence="2">The sequence shown here is derived from an EMBL/GenBank/DDBJ whole genome shotgun (WGS) entry which is preliminary data.</text>
</comment>
<dbReference type="Gene3D" id="3.50.30.30">
    <property type="match status" value="1"/>
</dbReference>
<dbReference type="Proteomes" id="UP000562124">
    <property type="component" value="Unassembled WGS sequence"/>
</dbReference>
<dbReference type="GO" id="GO:0008235">
    <property type="term" value="F:metalloexopeptidase activity"/>
    <property type="evidence" value="ECO:0007669"/>
    <property type="project" value="InterPro"/>
</dbReference>
<dbReference type="RefSeq" id="WP_169323335.1">
    <property type="nucleotide sequence ID" value="NZ_JABCJJ010000003.1"/>
</dbReference>
<organism evidence="2 3">
    <name type="scientific">Cellulomonas fimi</name>
    <dbReference type="NCBI Taxonomy" id="1708"/>
    <lineage>
        <taxon>Bacteria</taxon>
        <taxon>Bacillati</taxon>
        <taxon>Actinomycetota</taxon>
        <taxon>Actinomycetes</taxon>
        <taxon>Micrococcales</taxon>
        <taxon>Cellulomonadaceae</taxon>
        <taxon>Cellulomonas</taxon>
    </lineage>
</organism>
<accession>A0A7Y0LW82</accession>